<comment type="subcellular location">
    <subcellularLocation>
        <location evidence="1">Cell membrane</location>
        <topology evidence="1">Multi-pass membrane protein</topology>
    </subcellularLocation>
</comment>
<feature type="transmembrane region" description="Helical" evidence="2">
    <location>
        <begin position="161"/>
        <end position="185"/>
    </location>
</feature>
<dbReference type="Pfam" id="PF07690">
    <property type="entry name" value="MFS_1"/>
    <property type="match status" value="1"/>
</dbReference>
<dbReference type="InterPro" id="IPR036259">
    <property type="entry name" value="MFS_trans_sf"/>
</dbReference>
<dbReference type="SUPFAM" id="SSF103473">
    <property type="entry name" value="MFS general substrate transporter"/>
    <property type="match status" value="1"/>
</dbReference>
<reference evidence="3" key="1">
    <citation type="journal article" date="2014" name="Int. J. Syst. Evol. Microbiol.">
        <title>Complete genome sequence of Corynebacterium casei LMG S-19264T (=DSM 44701T), isolated from a smear-ripened cheese.</title>
        <authorList>
            <consortium name="US DOE Joint Genome Institute (JGI-PGF)"/>
            <person name="Walter F."/>
            <person name="Albersmeier A."/>
            <person name="Kalinowski J."/>
            <person name="Ruckert C."/>
        </authorList>
    </citation>
    <scope>NUCLEOTIDE SEQUENCE</scope>
    <source>
        <strain evidence="3">JCM 18487</strain>
    </source>
</reference>
<proteinExistence type="predicted"/>
<keyword evidence="4" id="KW-1185">Reference proteome</keyword>
<feature type="transmembrane region" description="Helical" evidence="2">
    <location>
        <begin position="206"/>
        <end position="227"/>
    </location>
</feature>
<reference evidence="3" key="2">
    <citation type="submission" date="2020-09" db="EMBL/GenBank/DDBJ databases">
        <authorList>
            <person name="Sun Q."/>
            <person name="Ohkuma M."/>
        </authorList>
    </citation>
    <scope>NUCLEOTIDE SEQUENCE</scope>
    <source>
        <strain evidence="3">JCM 18487</strain>
    </source>
</reference>
<dbReference type="PANTHER" id="PTHR23526:SF2">
    <property type="entry name" value="MAJOR FACILITATOR SUPERFAMILY (MFS) PROFILE DOMAIN-CONTAINING PROTEIN"/>
    <property type="match status" value="1"/>
</dbReference>
<evidence type="ECO:0008006" key="5">
    <source>
        <dbReference type="Google" id="ProtNLM"/>
    </source>
</evidence>
<feature type="transmembrane region" description="Helical" evidence="2">
    <location>
        <begin position="239"/>
        <end position="257"/>
    </location>
</feature>
<feature type="transmembrane region" description="Helical" evidence="2">
    <location>
        <begin position="290"/>
        <end position="310"/>
    </location>
</feature>
<evidence type="ECO:0000313" key="3">
    <source>
        <dbReference type="EMBL" id="GGJ12217.1"/>
    </source>
</evidence>
<feature type="transmembrane region" description="Helical" evidence="2">
    <location>
        <begin position="264"/>
        <end position="284"/>
    </location>
</feature>
<feature type="transmembrane region" description="Helical" evidence="2">
    <location>
        <begin position="359"/>
        <end position="379"/>
    </location>
</feature>
<evidence type="ECO:0000256" key="1">
    <source>
        <dbReference type="ARBA" id="ARBA00004651"/>
    </source>
</evidence>
<feature type="transmembrane region" description="Helical" evidence="2">
    <location>
        <begin position="94"/>
        <end position="117"/>
    </location>
</feature>
<dbReference type="Proteomes" id="UP000637695">
    <property type="component" value="Unassembled WGS sequence"/>
</dbReference>
<dbReference type="InterPro" id="IPR011701">
    <property type="entry name" value="MFS"/>
</dbReference>
<sequence>MRTMTRFYVDAFLQNVKNVAFFMYLPVLIAKLGATPFEISLSNSLPALCCAFSLAFITRQLPLTRRVYYTSGVLRQLAFLGMAFSPLLPHPVVWLLGFWVFNAMFVMITSVQQPALVKNVIDEEAVPKLFSRTKVIAIVVTVVGSYVIGRFLDVHQAIFPYNYVICMVTGAIATFTGMNIIAGLAPRERRPVRFRWVLPLRRPSRLLFAMWLASGSIAVFGPLWTIYHVNVLHLSNLQIGWFGVMSGLISTLAMPWMQKGLQRVGPRTVIVAACAVMAVVPLFYTLRREYAYILALQILLGVAFSFYDVAQQTLAVTEAKHQPDDLAFLSDYQLVQNLGNGLAPLLTAVVLAHTDARHAFIWLSCVRLATALLVGSLLFTRAPRWLWRLWPRHSSSASVSGKV</sequence>
<dbReference type="InterPro" id="IPR052528">
    <property type="entry name" value="Sugar_transport-like"/>
</dbReference>
<evidence type="ECO:0000313" key="4">
    <source>
        <dbReference type="Proteomes" id="UP000637695"/>
    </source>
</evidence>
<gene>
    <name evidence="3" type="ORF">GCM10010885_21980</name>
</gene>
<keyword evidence="2" id="KW-0472">Membrane</keyword>
<feature type="transmembrane region" description="Helical" evidence="2">
    <location>
        <begin position="129"/>
        <end position="149"/>
    </location>
</feature>
<keyword evidence="2" id="KW-1133">Transmembrane helix</keyword>
<protein>
    <recommendedName>
        <fullName evidence="5">MFS transporter</fullName>
    </recommendedName>
</protein>
<evidence type="ECO:0000256" key="2">
    <source>
        <dbReference type="SAM" id="Phobius"/>
    </source>
</evidence>
<accession>A0A917KFM0</accession>
<name>A0A917KFM0_9BACL</name>
<dbReference type="EMBL" id="BMOY01000043">
    <property type="protein sequence ID" value="GGJ12217.1"/>
    <property type="molecule type" value="Genomic_DNA"/>
</dbReference>
<dbReference type="Gene3D" id="1.20.1250.20">
    <property type="entry name" value="MFS general substrate transporter like domains"/>
    <property type="match status" value="2"/>
</dbReference>
<dbReference type="GO" id="GO:0022857">
    <property type="term" value="F:transmembrane transporter activity"/>
    <property type="evidence" value="ECO:0007669"/>
    <property type="project" value="InterPro"/>
</dbReference>
<dbReference type="AlphaFoldDB" id="A0A917KFM0"/>
<keyword evidence="2" id="KW-0812">Transmembrane</keyword>
<feature type="transmembrane region" description="Helical" evidence="2">
    <location>
        <begin position="12"/>
        <end position="33"/>
    </location>
</feature>
<organism evidence="3 4">
    <name type="scientific">Alicyclobacillus cellulosilyticus</name>
    <dbReference type="NCBI Taxonomy" id="1003997"/>
    <lineage>
        <taxon>Bacteria</taxon>
        <taxon>Bacillati</taxon>
        <taxon>Bacillota</taxon>
        <taxon>Bacilli</taxon>
        <taxon>Bacillales</taxon>
        <taxon>Alicyclobacillaceae</taxon>
        <taxon>Alicyclobacillus</taxon>
    </lineage>
</organism>
<comment type="caution">
    <text evidence="3">The sequence shown here is derived from an EMBL/GenBank/DDBJ whole genome shotgun (WGS) entry which is preliminary data.</text>
</comment>
<dbReference type="PANTHER" id="PTHR23526">
    <property type="entry name" value="INTEGRAL MEMBRANE TRANSPORT PROTEIN-RELATED"/>
    <property type="match status" value="1"/>
</dbReference>
<dbReference type="GO" id="GO:0005886">
    <property type="term" value="C:plasma membrane"/>
    <property type="evidence" value="ECO:0007669"/>
    <property type="project" value="UniProtKB-SubCell"/>
</dbReference>